<dbReference type="PANTHER" id="PTHR10229:SF0">
    <property type="entry name" value="GTP-BINDING PROTEIN 6-RELATED"/>
    <property type="match status" value="1"/>
</dbReference>
<dbReference type="NCBIfam" id="TIGR00231">
    <property type="entry name" value="small_GTP"/>
    <property type="match status" value="1"/>
</dbReference>
<evidence type="ECO:0000259" key="9">
    <source>
        <dbReference type="PROSITE" id="PS51705"/>
    </source>
</evidence>
<feature type="binding site" evidence="7">
    <location>
        <begin position="364"/>
        <end position="366"/>
    </location>
    <ligand>
        <name>GTP</name>
        <dbReference type="ChEBI" id="CHEBI:37565"/>
    </ligand>
</feature>
<keyword evidence="1 6" id="KW-0963">Cytoplasm</keyword>
<feature type="binding site" evidence="7">
    <location>
        <begin position="231"/>
        <end position="235"/>
    </location>
    <ligand>
        <name>GTP</name>
        <dbReference type="ChEBI" id="CHEBI:37565"/>
    </ligand>
</feature>
<evidence type="ECO:0000256" key="3">
    <source>
        <dbReference type="ARBA" id="ARBA00022741"/>
    </source>
</evidence>
<dbReference type="PROSITE" id="PS51705">
    <property type="entry name" value="G_HFLX"/>
    <property type="match status" value="1"/>
</dbReference>
<dbReference type="FunFam" id="3.40.50.300:FF:000955">
    <property type="entry name" value="GTPase HflX"/>
    <property type="match status" value="1"/>
</dbReference>
<dbReference type="Proteomes" id="UP000298517">
    <property type="component" value="Unassembled WGS sequence"/>
</dbReference>
<dbReference type="Pfam" id="PF13167">
    <property type="entry name" value="GTP-bdg_N"/>
    <property type="match status" value="1"/>
</dbReference>
<comment type="subunit">
    <text evidence="6">Monomer. Associates with the 50S ribosomal subunit.</text>
</comment>
<name>A0A4Y8AS49_9FLAO</name>
<gene>
    <name evidence="6 10" type="primary">hflX</name>
    <name evidence="10" type="ORF">E2488_11000</name>
</gene>
<evidence type="ECO:0000256" key="1">
    <source>
        <dbReference type="ARBA" id="ARBA00022490"/>
    </source>
</evidence>
<dbReference type="InterPro" id="IPR032305">
    <property type="entry name" value="GTP-bd_M"/>
</dbReference>
<comment type="subcellular location">
    <subcellularLocation>
        <location evidence="6">Cytoplasm</location>
    </subcellularLocation>
    <text evidence="6">May associate with membranes.</text>
</comment>
<evidence type="ECO:0000256" key="8">
    <source>
        <dbReference type="PIRSR" id="PIRSR006809-2"/>
    </source>
</evidence>
<evidence type="ECO:0000313" key="11">
    <source>
        <dbReference type="Proteomes" id="UP000298517"/>
    </source>
</evidence>
<dbReference type="SUPFAM" id="SSF52540">
    <property type="entry name" value="P-loop containing nucleoside triphosphate hydrolases"/>
    <property type="match status" value="1"/>
</dbReference>
<evidence type="ECO:0000256" key="2">
    <source>
        <dbReference type="ARBA" id="ARBA00022723"/>
    </source>
</evidence>
<dbReference type="InterPro" id="IPR016496">
    <property type="entry name" value="GTPase_HflX"/>
</dbReference>
<dbReference type="InterPro" id="IPR042108">
    <property type="entry name" value="GTPase_HflX_N_sf"/>
</dbReference>
<feature type="domain" description="Hflx-type G" evidence="9">
    <location>
        <begin position="200"/>
        <end position="386"/>
    </location>
</feature>
<organism evidence="10 11">
    <name type="scientific">Gramella jeungdoensis</name>
    <dbReference type="NCBI Taxonomy" id="708091"/>
    <lineage>
        <taxon>Bacteria</taxon>
        <taxon>Pseudomonadati</taxon>
        <taxon>Bacteroidota</taxon>
        <taxon>Flavobacteriia</taxon>
        <taxon>Flavobacteriales</taxon>
        <taxon>Flavobacteriaceae</taxon>
        <taxon>Christiangramia</taxon>
    </lineage>
</organism>
<dbReference type="InterPro" id="IPR025121">
    <property type="entry name" value="GTPase_HflX_N"/>
</dbReference>
<dbReference type="GO" id="GO:0046872">
    <property type="term" value="F:metal ion binding"/>
    <property type="evidence" value="ECO:0007669"/>
    <property type="project" value="UniProtKB-KW"/>
</dbReference>
<dbReference type="PIRSF" id="PIRSF006809">
    <property type="entry name" value="GTP-binding_hflX_prd"/>
    <property type="match status" value="1"/>
</dbReference>
<feature type="binding site" evidence="7">
    <location>
        <begin position="252"/>
        <end position="255"/>
    </location>
    <ligand>
        <name>GTP</name>
        <dbReference type="ChEBI" id="CHEBI:37565"/>
    </ligand>
</feature>
<evidence type="ECO:0000313" key="10">
    <source>
        <dbReference type="EMBL" id="TEW73994.1"/>
    </source>
</evidence>
<protein>
    <recommendedName>
        <fullName evidence="6">GTPase HflX</fullName>
    </recommendedName>
    <alternativeName>
        <fullName evidence="6">GTP-binding protein HflX</fullName>
    </alternativeName>
</protein>
<dbReference type="GO" id="GO:0043022">
    <property type="term" value="F:ribosome binding"/>
    <property type="evidence" value="ECO:0007669"/>
    <property type="project" value="TreeGrafter"/>
</dbReference>
<dbReference type="Gene3D" id="3.40.50.11060">
    <property type="entry name" value="GTPase HflX, N-terminal domain"/>
    <property type="match status" value="1"/>
</dbReference>
<sequence>MIEEKKVTSEEAVLIGVVTQHQNEEQSNEYLDELEFLTLTAGGKAVERFTQKLENPHPKTYIGTGKLEEVKAFMDANNIETAIFDDELSSSQLRNIEKVLDCKVLDRTNLILDIFASRAQTSYARTQVELAQCQYLLPRLTRLWTHLERQKGGIGMRGPGETEIETDRRIIRDKITLLKKKLKVIDKQMVVQRKNRGKMVRVALVGYTNVGKSTLMNVVSKSDVFAENKLFATLDTTVRKVVIKNIPFLLTDTVGFIRKLPTQLVESFKSTLDEVREADLLLHVVDISHPNFEDHIASVNKILDEIKSIDKPTIMVFNKIDAYKHQTIDDDDLVTEKTKSHYTLEDWEKTWMNKLDDNNCLFISALNKENMEEFRAKVFEEVKKIHITRFPYNDFLYDEYTEENE</sequence>
<dbReference type="OrthoDB" id="9812272at2"/>
<dbReference type="CDD" id="cd01878">
    <property type="entry name" value="HflX"/>
    <property type="match status" value="1"/>
</dbReference>
<dbReference type="InterPro" id="IPR005225">
    <property type="entry name" value="Small_GTP-bd"/>
</dbReference>
<evidence type="ECO:0000256" key="5">
    <source>
        <dbReference type="ARBA" id="ARBA00023134"/>
    </source>
</evidence>
<dbReference type="InterPro" id="IPR006073">
    <property type="entry name" value="GTP-bd"/>
</dbReference>
<evidence type="ECO:0000256" key="6">
    <source>
        <dbReference type="HAMAP-Rule" id="MF_00900"/>
    </source>
</evidence>
<dbReference type="GO" id="GO:0003924">
    <property type="term" value="F:GTPase activity"/>
    <property type="evidence" value="ECO:0007669"/>
    <property type="project" value="UniProtKB-UniRule"/>
</dbReference>
<evidence type="ECO:0000256" key="4">
    <source>
        <dbReference type="ARBA" id="ARBA00022842"/>
    </source>
</evidence>
<dbReference type="HAMAP" id="MF_00900">
    <property type="entry name" value="GTPase_HflX"/>
    <property type="match status" value="1"/>
</dbReference>
<dbReference type="EMBL" id="SNQI01000003">
    <property type="protein sequence ID" value="TEW73994.1"/>
    <property type="molecule type" value="Genomic_DNA"/>
</dbReference>
<dbReference type="GO" id="GO:0005525">
    <property type="term" value="F:GTP binding"/>
    <property type="evidence" value="ECO:0007669"/>
    <property type="project" value="UniProtKB-UniRule"/>
</dbReference>
<comment type="cofactor">
    <cofactor evidence="8">
        <name>Mg(2+)</name>
        <dbReference type="ChEBI" id="CHEBI:18420"/>
    </cofactor>
</comment>
<keyword evidence="11" id="KW-1185">Reference proteome</keyword>
<dbReference type="PRINTS" id="PR00326">
    <property type="entry name" value="GTP1OBG"/>
</dbReference>
<comment type="function">
    <text evidence="6">GTPase that associates with the 50S ribosomal subunit and may have a role during protein synthesis or ribosome biogenesis.</text>
</comment>
<keyword evidence="2 8" id="KW-0479">Metal-binding</keyword>
<dbReference type="Pfam" id="PF01926">
    <property type="entry name" value="MMR_HSR1"/>
    <property type="match status" value="1"/>
</dbReference>
<proteinExistence type="inferred from homology"/>
<dbReference type="AlphaFoldDB" id="A0A4Y8AS49"/>
<dbReference type="Gene3D" id="6.10.250.2860">
    <property type="match status" value="1"/>
</dbReference>
<keyword evidence="3 6" id="KW-0547">Nucleotide-binding</keyword>
<dbReference type="GO" id="GO:0005737">
    <property type="term" value="C:cytoplasm"/>
    <property type="evidence" value="ECO:0007669"/>
    <property type="project" value="UniProtKB-SubCell"/>
</dbReference>
<dbReference type="InterPro" id="IPR030394">
    <property type="entry name" value="G_HFLX_dom"/>
</dbReference>
<dbReference type="InterPro" id="IPR027417">
    <property type="entry name" value="P-loop_NTPase"/>
</dbReference>
<dbReference type="Gene3D" id="3.40.50.300">
    <property type="entry name" value="P-loop containing nucleotide triphosphate hydrolases"/>
    <property type="match status" value="1"/>
</dbReference>
<feature type="binding site" evidence="8">
    <location>
        <position position="233"/>
    </location>
    <ligand>
        <name>Mg(2+)</name>
        <dbReference type="ChEBI" id="CHEBI:18420"/>
    </ligand>
</feature>
<feature type="binding site" evidence="7">
    <location>
        <begin position="318"/>
        <end position="321"/>
    </location>
    <ligand>
        <name>GTP</name>
        <dbReference type="ChEBI" id="CHEBI:37565"/>
    </ligand>
</feature>
<accession>A0A4Y8AS49</accession>
<feature type="binding site" evidence="7">
    <location>
        <begin position="206"/>
        <end position="213"/>
    </location>
    <ligand>
        <name>GTP</name>
        <dbReference type="ChEBI" id="CHEBI:37565"/>
    </ligand>
</feature>
<dbReference type="PANTHER" id="PTHR10229">
    <property type="entry name" value="GTP-BINDING PROTEIN HFLX"/>
    <property type="match status" value="1"/>
</dbReference>
<evidence type="ECO:0000256" key="7">
    <source>
        <dbReference type="PIRSR" id="PIRSR006809-1"/>
    </source>
</evidence>
<dbReference type="FunFam" id="3.40.50.11060:FF:000001">
    <property type="entry name" value="GTPase HflX"/>
    <property type="match status" value="1"/>
</dbReference>
<dbReference type="RefSeq" id="WP_134248393.1">
    <property type="nucleotide sequence ID" value="NZ_SNQI01000003.1"/>
</dbReference>
<keyword evidence="4 8" id="KW-0460">Magnesium</keyword>
<comment type="caution">
    <text evidence="10">The sequence shown here is derived from an EMBL/GenBank/DDBJ whole genome shotgun (WGS) entry which is preliminary data.</text>
</comment>
<feature type="binding site" evidence="8">
    <location>
        <position position="213"/>
    </location>
    <ligand>
        <name>Mg(2+)</name>
        <dbReference type="ChEBI" id="CHEBI:18420"/>
    </ligand>
</feature>
<reference evidence="10 11" key="1">
    <citation type="journal article" date="2011" name="J. Microbiol.">
        <title>Gramella jeungdoensis sp. nov., isolated from a solar saltern in Korea.</title>
        <authorList>
            <person name="Joung Y."/>
            <person name="Kim H."/>
            <person name="Jang T."/>
            <person name="Ahn T.S."/>
            <person name="Joh K."/>
        </authorList>
    </citation>
    <scope>NUCLEOTIDE SEQUENCE [LARGE SCALE GENOMIC DNA]</scope>
    <source>
        <strain evidence="10 11">KCTC 23123</strain>
    </source>
</reference>
<dbReference type="NCBIfam" id="TIGR03156">
    <property type="entry name" value="GTP_HflX"/>
    <property type="match status" value="1"/>
</dbReference>
<comment type="similarity">
    <text evidence="6">Belongs to the TRAFAC class OBG-HflX-like GTPase superfamily. HflX GTPase family.</text>
</comment>
<keyword evidence="5 6" id="KW-0342">GTP-binding</keyword>
<dbReference type="Pfam" id="PF16360">
    <property type="entry name" value="GTP-bdg_M"/>
    <property type="match status" value="1"/>
</dbReference>